<dbReference type="GeneID" id="81211205"/>
<dbReference type="Pfam" id="PF18545">
    <property type="entry name" value="HalOD1"/>
    <property type="match status" value="1"/>
</dbReference>
<protein>
    <submittedName>
        <fullName evidence="2">HalOD1 output domain-containing protein</fullName>
    </submittedName>
</protein>
<dbReference type="InterPro" id="IPR040624">
    <property type="entry name" value="HalOD1"/>
</dbReference>
<gene>
    <name evidence="2" type="ORF">ACFQFD_00395</name>
</gene>
<evidence type="ECO:0000313" key="3">
    <source>
        <dbReference type="Proteomes" id="UP001596443"/>
    </source>
</evidence>
<comment type="caution">
    <text evidence="2">The sequence shown here is derived from an EMBL/GenBank/DDBJ whole genome shotgun (WGS) entry which is preliminary data.</text>
</comment>
<feature type="domain" description="Halobacterial output" evidence="1">
    <location>
        <begin position="22"/>
        <end position="87"/>
    </location>
</feature>
<keyword evidence="3" id="KW-1185">Reference proteome</keyword>
<accession>A0ABD5T630</accession>
<dbReference type="EMBL" id="JBHSWX010000001">
    <property type="protein sequence ID" value="MFC6784494.1"/>
    <property type="molecule type" value="Genomic_DNA"/>
</dbReference>
<dbReference type="AlphaFoldDB" id="A0ABD5T630"/>
<sequence length="87" mass="9519">MDENKTLFCDYCLYISVISNPEIIHTILSTVAERDGVPPGQLDPPLAAVVDPDALTAVLRDTVGYVRFRYNGYVVTVDADGTVTVEE</sequence>
<organism evidence="2 3">
    <name type="scientific">Halobaculum halobium</name>
    <dbReference type="NCBI Taxonomy" id="3032281"/>
    <lineage>
        <taxon>Archaea</taxon>
        <taxon>Methanobacteriati</taxon>
        <taxon>Methanobacteriota</taxon>
        <taxon>Stenosarchaea group</taxon>
        <taxon>Halobacteria</taxon>
        <taxon>Halobacteriales</taxon>
        <taxon>Haloferacaceae</taxon>
        <taxon>Halobaculum</taxon>
    </lineage>
</organism>
<proteinExistence type="predicted"/>
<evidence type="ECO:0000259" key="1">
    <source>
        <dbReference type="Pfam" id="PF18545"/>
    </source>
</evidence>
<name>A0ABD5T630_9EURY</name>
<evidence type="ECO:0000313" key="2">
    <source>
        <dbReference type="EMBL" id="MFC6784494.1"/>
    </source>
</evidence>
<reference evidence="2 3" key="1">
    <citation type="journal article" date="2019" name="Int. J. Syst. Evol. Microbiol.">
        <title>The Global Catalogue of Microorganisms (GCM) 10K type strain sequencing project: providing services to taxonomists for standard genome sequencing and annotation.</title>
        <authorList>
            <consortium name="The Broad Institute Genomics Platform"/>
            <consortium name="The Broad Institute Genome Sequencing Center for Infectious Disease"/>
            <person name="Wu L."/>
            <person name="Ma J."/>
        </authorList>
    </citation>
    <scope>NUCLEOTIDE SEQUENCE [LARGE SCALE GENOMIC DNA]</scope>
    <source>
        <strain evidence="2 3">SYNS20</strain>
    </source>
</reference>
<dbReference type="Proteomes" id="UP001596443">
    <property type="component" value="Unassembled WGS sequence"/>
</dbReference>
<dbReference type="RefSeq" id="WP_284063677.1">
    <property type="nucleotide sequence ID" value="NZ_CP126159.1"/>
</dbReference>